<dbReference type="Pfam" id="PF12771">
    <property type="entry name" value="SusD-like_2"/>
    <property type="match status" value="1"/>
</dbReference>
<evidence type="ECO:0000313" key="3">
    <source>
        <dbReference type="Proteomes" id="UP000812270"/>
    </source>
</evidence>
<evidence type="ECO:0000256" key="1">
    <source>
        <dbReference type="SAM" id="SignalP"/>
    </source>
</evidence>
<gene>
    <name evidence="2" type="ORF">KTO63_24515</name>
</gene>
<protein>
    <submittedName>
        <fullName evidence="2">SusD/RagB family nutrient-binding outer membrane lipoprotein</fullName>
    </submittedName>
</protein>
<reference evidence="2" key="1">
    <citation type="submission" date="2021-06" db="EMBL/GenBank/DDBJ databases">
        <authorList>
            <person name="Huq M.A."/>
        </authorList>
    </citation>
    <scope>NUCLEOTIDE SEQUENCE</scope>
    <source>
        <strain evidence="2">MAH-26</strain>
    </source>
</reference>
<proteinExistence type="predicted"/>
<feature type="signal peptide" evidence="1">
    <location>
        <begin position="1"/>
        <end position="16"/>
    </location>
</feature>
<evidence type="ECO:0000313" key="2">
    <source>
        <dbReference type="EMBL" id="MBV4360350.1"/>
    </source>
</evidence>
<keyword evidence="1" id="KW-0732">Signal</keyword>
<dbReference type="PROSITE" id="PS51257">
    <property type="entry name" value="PROKAR_LIPOPROTEIN"/>
    <property type="match status" value="1"/>
</dbReference>
<dbReference type="RefSeq" id="WP_217794644.1">
    <property type="nucleotide sequence ID" value="NZ_JAHSPG010000018.1"/>
</dbReference>
<keyword evidence="3" id="KW-1185">Reference proteome</keyword>
<comment type="caution">
    <text evidence="2">The sequence shown here is derived from an EMBL/GenBank/DDBJ whole genome shotgun (WGS) entry which is preliminary data.</text>
</comment>
<accession>A0A9E2SFQ9</accession>
<name>A0A9E2SFQ9_9BACT</name>
<dbReference type="InterPro" id="IPR041662">
    <property type="entry name" value="SusD-like_2"/>
</dbReference>
<dbReference type="Proteomes" id="UP000812270">
    <property type="component" value="Unassembled WGS sequence"/>
</dbReference>
<dbReference type="EMBL" id="JAHSPG010000018">
    <property type="protein sequence ID" value="MBV4360350.1"/>
    <property type="molecule type" value="Genomic_DNA"/>
</dbReference>
<organism evidence="2 3">
    <name type="scientific">Pinibacter aurantiacus</name>
    <dbReference type="NCBI Taxonomy" id="2851599"/>
    <lineage>
        <taxon>Bacteria</taxon>
        <taxon>Pseudomonadati</taxon>
        <taxon>Bacteroidota</taxon>
        <taxon>Chitinophagia</taxon>
        <taxon>Chitinophagales</taxon>
        <taxon>Chitinophagaceae</taxon>
        <taxon>Pinibacter</taxon>
    </lineage>
</organism>
<feature type="chain" id="PRO_5038627595" evidence="1">
    <location>
        <begin position="17"/>
        <end position="529"/>
    </location>
</feature>
<keyword evidence="2" id="KW-0449">Lipoprotein</keyword>
<dbReference type="AlphaFoldDB" id="A0A9E2SFQ9"/>
<sequence>MSNLYKRLFIFLTASAAMLSGCNKITDINTDPTKSTNMDPGKQVSLVQLRFSGELTVNERTSIILTMPLVQQIGGIWANRYGQMYIESKQYLYDLWETTYPNDVLNIVDAVNRTTGDAKQSNLNAIARIMKVYTFARLTDLYGDIPYSEAGKAFSKGVVRPKYDSQKDIYNDFFKELTEASAQLNASKDPITYDLFSYNGNIQEWKKFANSLHLRLAMRLVKIDPELAKKEAQAAYSAGVFTSNSDIAMIVHEDVQNTYEDIRGNSVSVAMNQQEVLPRANNTFIDALKATNDPRLKYMIRCYQDNVYKPFNRTDITDQVKAQVGITGVNRGSYIWDDWANSFSIDIPSVGPYTVSNNEQKAQFANFLIRNNAPFMHITYAEVEFLLAEATQRWGLNFGGTVSQHFAKGLTAACQQLSYFPGGPTLTGSEINDFITGNPLQPGKELEMVNTQLWIALLFNGPEAFANWRRTGFPKLTPAITAESTTTTTPRRFEYPLSEHEQNATNIQSAITALGGDDDWTKRVWWDKE</sequence>